<evidence type="ECO:0000256" key="4">
    <source>
        <dbReference type="ARBA" id="ARBA00023002"/>
    </source>
</evidence>
<feature type="transmembrane region" description="Helical" evidence="8">
    <location>
        <begin position="46"/>
        <end position="68"/>
    </location>
</feature>
<gene>
    <name evidence="10" type="ORF">GCM10010104_53770</name>
</gene>
<sequence length="374" mass="40656">MPNLPDVVLWSIPAFVLLTVVEMVSYRLHPDEDAEGYEAKDAATSVGMGLGSLVFDFLWKIPILAIYTALYELTPLRVPVVWWTVPLMLLGQDFFYYWSHRGHHVIRILWACHVVHHSSRKFNLTTALRQPWTSLTVWPFYVPLIVAGVHPAALAFCSSANLVYQFWIHTERIGKLPRWFEFVFNTPSHHRVHHASQGGYLDRNFGGILIVWDRLFGSFVEETERPRYGLTKNIATYNLLKVATHEYVSIAKDLRTANSWSERAGRVFRGPGWGPQPAAAATAAPTSSPPEGTKPAGVPAPATETAPAPGQTPVSQSTRRSGSTPVSETAPAPGGTPVSRSGPVSGSTPVSGAASSGEPVSVSDPAPVAGSTSA</sequence>
<keyword evidence="2 8" id="KW-0812">Transmembrane</keyword>
<feature type="region of interest" description="Disordered" evidence="7">
    <location>
        <begin position="267"/>
        <end position="374"/>
    </location>
</feature>
<evidence type="ECO:0000256" key="5">
    <source>
        <dbReference type="ARBA" id="ARBA00023098"/>
    </source>
</evidence>
<protein>
    <recommendedName>
        <fullName evidence="9">Fatty acid hydroxylase domain-containing protein</fullName>
    </recommendedName>
</protein>
<feature type="compositionally biased region" description="Polar residues" evidence="7">
    <location>
        <begin position="314"/>
        <end position="327"/>
    </location>
</feature>
<reference evidence="10 11" key="1">
    <citation type="journal article" date="2019" name="Int. J. Syst. Evol. Microbiol.">
        <title>The Global Catalogue of Microorganisms (GCM) 10K type strain sequencing project: providing services to taxonomists for standard genome sequencing and annotation.</title>
        <authorList>
            <consortium name="The Broad Institute Genomics Platform"/>
            <consortium name="The Broad Institute Genome Sequencing Center for Infectious Disease"/>
            <person name="Wu L."/>
            <person name="Ma J."/>
        </authorList>
    </citation>
    <scope>NUCLEOTIDE SEQUENCE [LARGE SCALE GENOMIC DNA]</scope>
    <source>
        <strain evidence="10 11">JCM 3053</strain>
    </source>
</reference>
<evidence type="ECO:0000313" key="11">
    <source>
        <dbReference type="Proteomes" id="UP001501474"/>
    </source>
</evidence>
<evidence type="ECO:0000256" key="2">
    <source>
        <dbReference type="ARBA" id="ARBA00022692"/>
    </source>
</evidence>
<comment type="caution">
    <text evidence="10">The sequence shown here is derived from an EMBL/GenBank/DDBJ whole genome shotgun (WGS) entry which is preliminary data.</text>
</comment>
<keyword evidence="11" id="KW-1185">Reference proteome</keyword>
<feature type="domain" description="Fatty acid hydroxylase" evidence="9">
    <location>
        <begin position="86"/>
        <end position="218"/>
    </location>
</feature>
<keyword evidence="5" id="KW-0443">Lipid metabolism</keyword>
<dbReference type="InterPro" id="IPR006694">
    <property type="entry name" value="Fatty_acid_hydroxylase"/>
</dbReference>
<dbReference type="EMBL" id="BAAART010000137">
    <property type="protein sequence ID" value="GAA2250341.1"/>
    <property type="molecule type" value="Genomic_DNA"/>
</dbReference>
<evidence type="ECO:0000256" key="7">
    <source>
        <dbReference type="SAM" id="MobiDB-lite"/>
    </source>
</evidence>
<feature type="compositionally biased region" description="Low complexity" evidence="7">
    <location>
        <begin position="333"/>
        <end position="352"/>
    </location>
</feature>
<dbReference type="InterPro" id="IPR051689">
    <property type="entry name" value="Sterol_desaturase/TMEM195"/>
</dbReference>
<evidence type="ECO:0000256" key="8">
    <source>
        <dbReference type="SAM" id="Phobius"/>
    </source>
</evidence>
<name>A0ABN3E7W2_9ACTN</name>
<feature type="transmembrane region" description="Helical" evidence="8">
    <location>
        <begin position="7"/>
        <end position="26"/>
    </location>
</feature>
<evidence type="ECO:0000259" key="9">
    <source>
        <dbReference type="Pfam" id="PF04116"/>
    </source>
</evidence>
<proteinExistence type="predicted"/>
<dbReference type="Pfam" id="PF04116">
    <property type="entry name" value="FA_hydroxylase"/>
    <property type="match status" value="1"/>
</dbReference>
<evidence type="ECO:0000256" key="3">
    <source>
        <dbReference type="ARBA" id="ARBA00022989"/>
    </source>
</evidence>
<evidence type="ECO:0000256" key="6">
    <source>
        <dbReference type="ARBA" id="ARBA00023136"/>
    </source>
</evidence>
<dbReference type="Proteomes" id="UP001501474">
    <property type="component" value="Unassembled WGS sequence"/>
</dbReference>
<evidence type="ECO:0000313" key="10">
    <source>
        <dbReference type="EMBL" id="GAA2250341.1"/>
    </source>
</evidence>
<dbReference type="PANTHER" id="PTHR21624:SF1">
    <property type="entry name" value="ALKYLGLYCEROL MONOOXYGENASE"/>
    <property type="match status" value="1"/>
</dbReference>
<accession>A0ABN3E7W2</accession>
<organism evidence="10 11">
    <name type="scientific">Streptomyces indiaensis</name>
    <dbReference type="NCBI Taxonomy" id="284033"/>
    <lineage>
        <taxon>Bacteria</taxon>
        <taxon>Bacillati</taxon>
        <taxon>Actinomycetota</taxon>
        <taxon>Actinomycetes</taxon>
        <taxon>Kitasatosporales</taxon>
        <taxon>Streptomycetaceae</taxon>
        <taxon>Streptomyces</taxon>
    </lineage>
</organism>
<keyword evidence="3 8" id="KW-1133">Transmembrane helix</keyword>
<evidence type="ECO:0000256" key="1">
    <source>
        <dbReference type="ARBA" id="ARBA00004127"/>
    </source>
</evidence>
<feature type="compositionally biased region" description="Low complexity" evidence="7">
    <location>
        <begin position="277"/>
        <end position="313"/>
    </location>
</feature>
<feature type="transmembrane region" description="Helical" evidence="8">
    <location>
        <begin position="80"/>
        <end position="98"/>
    </location>
</feature>
<comment type="subcellular location">
    <subcellularLocation>
        <location evidence="1">Endomembrane system</location>
        <topology evidence="1">Multi-pass membrane protein</topology>
    </subcellularLocation>
</comment>
<keyword evidence="4" id="KW-0560">Oxidoreductase</keyword>
<keyword evidence="6 8" id="KW-0472">Membrane</keyword>
<dbReference type="PANTHER" id="PTHR21624">
    <property type="entry name" value="STEROL DESATURASE-RELATED PROTEIN"/>
    <property type="match status" value="1"/>
</dbReference>